<dbReference type="EMBL" id="LR797156">
    <property type="protein sequence ID" value="CAB4189709.1"/>
    <property type="molecule type" value="Genomic_DNA"/>
</dbReference>
<evidence type="ECO:0000313" key="1">
    <source>
        <dbReference type="EMBL" id="CAB4189709.1"/>
    </source>
</evidence>
<sequence>MSSHYTYMYFVPHKANTRPAYNPETFSFICHYGSRNTRIRADGRFAAREKAARYFGVGPDKIIAVRA</sequence>
<organism evidence="1">
    <name type="scientific">uncultured Caudovirales phage</name>
    <dbReference type="NCBI Taxonomy" id="2100421"/>
    <lineage>
        <taxon>Viruses</taxon>
        <taxon>Duplodnaviria</taxon>
        <taxon>Heunggongvirae</taxon>
        <taxon>Uroviricota</taxon>
        <taxon>Caudoviricetes</taxon>
        <taxon>Peduoviridae</taxon>
        <taxon>Maltschvirus</taxon>
        <taxon>Maltschvirus maltsch</taxon>
    </lineage>
</organism>
<name>A0A6J5QYH2_9CAUD</name>
<gene>
    <name evidence="1" type="ORF">UFOVP1193_12</name>
</gene>
<protein>
    <submittedName>
        <fullName evidence="1">Uncharacterized protein</fullName>
    </submittedName>
</protein>
<reference evidence="1" key="1">
    <citation type="submission" date="2020-05" db="EMBL/GenBank/DDBJ databases">
        <authorList>
            <person name="Chiriac C."/>
            <person name="Salcher M."/>
            <person name="Ghai R."/>
            <person name="Kavagutti S V."/>
        </authorList>
    </citation>
    <scope>NUCLEOTIDE SEQUENCE</scope>
</reference>
<accession>A0A6J5QYH2</accession>
<proteinExistence type="predicted"/>